<dbReference type="SUPFAM" id="SSF51735">
    <property type="entry name" value="NAD(P)-binding Rossmann-fold domains"/>
    <property type="match status" value="1"/>
</dbReference>
<dbReference type="PANTHER" id="PTHR47129">
    <property type="entry name" value="QUINONE OXIDOREDUCTASE 2"/>
    <property type="match status" value="1"/>
</dbReference>
<protein>
    <recommendedName>
        <fullName evidence="3">NAD(P)-binding protein</fullName>
    </recommendedName>
</protein>
<evidence type="ECO:0000313" key="1">
    <source>
        <dbReference type="EMBL" id="CAG8952800.1"/>
    </source>
</evidence>
<comment type="caution">
    <text evidence="1">The sequence shown here is derived from an EMBL/GenBank/DDBJ whole genome shotgun (WGS) entry which is preliminary data.</text>
</comment>
<dbReference type="Gene3D" id="3.90.25.10">
    <property type="entry name" value="UDP-galactose 4-epimerase, domain 1"/>
    <property type="match status" value="1"/>
</dbReference>
<dbReference type="Gene3D" id="3.40.50.720">
    <property type="entry name" value="NAD(P)-binding Rossmann-like Domain"/>
    <property type="match status" value="1"/>
</dbReference>
<dbReference type="InterPro" id="IPR036291">
    <property type="entry name" value="NAD(P)-bd_dom_sf"/>
</dbReference>
<dbReference type="AlphaFoldDB" id="A0A9N9KVC4"/>
<dbReference type="EMBL" id="CAJVRL010000047">
    <property type="protein sequence ID" value="CAG8952800.1"/>
    <property type="molecule type" value="Genomic_DNA"/>
</dbReference>
<organism evidence="1 2">
    <name type="scientific">Hymenoscyphus fraxineus</name>
    <dbReference type="NCBI Taxonomy" id="746836"/>
    <lineage>
        <taxon>Eukaryota</taxon>
        <taxon>Fungi</taxon>
        <taxon>Dikarya</taxon>
        <taxon>Ascomycota</taxon>
        <taxon>Pezizomycotina</taxon>
        <taxon>Leotiomycetes</taxon>
        <taxon>Helotiales</taxon>
        <taxon>Helotiaceae</taxon>
        <taxon>Hymenoscyphus</taxon>
    </lineage>
</organism>
<keyword evidence="2" id="KW-1185">Reference proteome</keyword>
<sequence>MLALTSPTGKLGSATLTSLLTHNLIPPSSLTLLTSTSPSSPKLSPFQSQGLQIRQVDYKNPTPSLFHGITKLLLISTPEISLDFHSAPTAQNPGRESVHIPFLRAAIEGGVKHLFYTSLAFGDVSKSGVMRAHLRTEEFLRGVEDEGDVDVTVIREGLYSESWPLYLGYFAPGEDERDEIVVGGDGRVCWTSIADLGLGTAMILSSHAERFRGRRVYLCSGVEGARSLSDVAGLVGRARGRELGVRSVGREEYVRYYVEERGGERPSVEWWSTTYDALEDGECLIDDTTLTDLLKERGLKAKTVKETISEMIGS</sequence>
<dbReference type="OrthoDB" id="419598at2759"/>
<reference evidence="1" key="1">
    <citation type="submission" date="2021-07" db="EMBL/GenBank/DDBJ databases">
        <authorList>
            <person name="Durling M."/>
        </authorList>
    </citation>
    <scope>NUCLEOTIDE SEQUENCE</scope>
</reference>
<accession>A0A9N9KVC4</accession>
<proteinExistence type="predicted"/>
<dbReference type="InterPro" id="IPR052718">
    <property type="entry name" value="NmrA-type_oxidoreductase"/>
</dbReference>
<dbReference type="PANTHER" id="PTHR47129:SF1">
    <property type="entry name" value="NMRA-LIKE DOMAIN-CONTAINING PROTEIN"/>
    <property type="match status" value="1"/>
</dbReference>
<gene>
    <name evidence="1" type="ORF">HYFRA_00009045</name>
</gene>
<evidence type="ECO:0008006" key="3">
    <source>
        <dbReference type="Google" id="ProtNLM"/>
    </source>
</evidence>
<name>A0A9N9KVC4_9HELO</name>
<evidence type="ECO:0000313" key="2">
    <source>
        <dbReference type="Proteomes" id="UP000696280"/>
    </source>
</evidence>
<dbReference type="Proteomes" id="UP000696280">
    <property type="component" value="Unassembled WGS sequence"/>
</dbReference>